<name>A0A942U8X2_9BACI</name>
<dbReference type="InterPro" id="IPR037925">
    <property type="entry name" value="FlgE/F/G-like"/>
</dbReference>
<feature type="domain" description="Flagellar basal-body/hook protein C-terminal" evidence="4">
    <location>
        <begin position="247"/>
        <end position="291"/>
    </location>
</feature>
<dbReference type="InterPro" id="IPR001444">
    <property type="entry name" value="Flag_bb_rod_N"/>
</dbReference>
<dbReference type="EMBL" id="JAGYPF010000002">
    <property type="protein sequence ID" value="MBS4213024.1"/>
    <property type="molecule type" value="Genomic_DNA"/>
</dbReference>
<dbReference type="GO" id="GO:0071978">
    <property type="term" value="P:bacterial-type flagellum-dependent swarming motility"/>
    <property type="evidence" value="ECO:0007669"/>
    <property type="project" value="TreeGrafter"/>
</dbReference>
<dbReference type="NCBIfam" id="TIGR03506">
    <property type="entry name" value="FlgEFG_subfam"/>
    <property type="match status" value="1"/>
</dbReference>
<keyword evidence="2" id="KW-0975">Bacterial flagellum</keyword>
<comment type="similarity">
    <text evidence="1 2">Belongs to the flagella basal body rod proteins family.</text>
</comment>
<dbReference type="InterPro" id="IPR020013">
    <property type="entry name" value="Flagellar_FlgE/F/G"/>
</dbReference>
<evidence type="ECO:0000259" key="3">
    <source>
        <dbReference type="Pfam" id="PF00460"/>
    </source>
</evidence>
<dbReference type="Pfam" id="PF06429">
    <property type="entry name" value="Flg_bbr_C"/>
    <property type="match status" value="1"/>
</dbReference>
<sequence>MASKKMSFIGVEAKTGRGNQDKLPSSLPLMDTQAKEMNLMNTSLYIATSGLNAYQKKLDTIANNMANAETAGFKKREASFEENLAISIDNQKATNREVGRLTPNGIRTGFGVHVTAAQLNLEQGAAKATNNPLDFMIDGKGFFQVGKGNEVFYSRNGSFQQSPTGNGTYRLVNADGCYLMDRNGAPVEIPEGAAFSVNENGVISPTNQQIAVVDFVNPQQLIQQGGNVYRFTGGANEVLRNPAAQIRQGYLEASNVDLSKEITDMLTTQRGFQFNSRSISFADQMMGIANGIIRS</sequence>
<dbReference type="InterPro" id="IPR010930">
    <property type="entry name" value="Flg_bb/hook_C_dom"/>
</dbReference>
<feature type="domain" description="Flagellar basal body rod protein N-terminal" evidence="3">
    <location>
        <begin position="44"/>
        <end position="74"/>
    </location>
</feature>
<comment type="caution">
    <text evidence="6">The sequence shown here is derived from an EMBL/GenBank/DDBJ whole genome shotgun (WGS) entry which is preliminary data.</text>
</comment>
<dbReference type="PANTHER" id="PTHR30435:SF19">
    <property type="entry name" value="FLAGELLAR BASAL-BODY ROD PROTEIN FLGG"/>
    <property type="match status" value="1"/>
</dbReference>
<evidence type="ECO:0000313" key="6">
    <source>
        <dbReference type="EMBL" id="MBS4213024.1"/>
    </source>
</evidence>
<dbReference type="Pfam" id="PF00460">
    <property type="entry name" value="Flg_bb_rod"/>
    <property type="match status" value="1"/>
</dbReference>
<comment type="subcellular location">
    <subcellularLocation>
        <location evidence="2">Bacterial flagellum basal body</location>
    </subcellularLocation>
</comment>
<evidence type="ECO:0000259" key="4">
    <source>
        <dbReference type="Pfam" id="PF06429"/>
    </source>
</evidence>
<dbReference type="InterPro" id="IPR053967">
    <property type="entry name" value="LlgE_F_G-like_D1"/>
</dbReference>
<keyword evidence="6" id="KW-0966">Cell projection</keyword>
<dbReference type="AlphaFoldDB" id="A0A942U8X2"/>
<feature type="domain" description="Flagellar hook protein FlgE/F/G-like D1" evidence="5">
    <location>
        <begin position="136"/>
        <end position="204"/>
    </location>
</feature>
<accession>A0A942U8X2</accession>
<keyword evidence="7" id="KW-1185">Reference proteome</keyword>
<evidence type="ECO:0000259" key="5">
    <source>
        <dbReference type="Pfam" id="PF22692"/>
    </source>
</evidence>
<keyword evidence="6" id="KW-0969">Cilium</keyword>
<dbReference type="PROSITE" id="PS00588">
    <property type="entry name" value="FLAGELLA_BB_ROD"/>
    <property type="match status" value="1"/>
</dbReference>
<dbReference type="Pfam" id="PF22692">
    <property type="entry name" value="LlgE_F_G_D1"/>
    <property type="match status" value="1"/>
</dbReference>
<reference evidence="6" key="1">
    <citation type="submission" date="2021-05" db="EMBL/GenBank/DDBJ databases">
        <title>Novel Bacillus species.</title>
        <authorList>
            <person name="Liu G."/>
        </authorList>
    </citation>
    <scope>NUCLEOTIDE SEQUENCE</scope>
    <source>
        <strain evidence="6">FJAT-49825</strain>
    </source>
</reference>
<evidence type="ECO:0000313" key="7">
    <source>
        <dbReference type="Proteomes" id="UP000679749"/>
    </source>
</evidence>
<proteinExistence type="inferred from homology"/>
<dbReference type="RefSeq" id="WP_213117539.1">
    <property type="nucleotide sequence ID" value="NZ_JAGYPF010000002.1"/>
</dbReference>
<organism evidence="6 7">
    <name type="scientific">Neobacillus rhizophilus</name>
    <dbReference type="NCBI Taxonomy" id="2833579"/>
    <lineage>
        <taxon>Bacteria</taxon>
        <taxon>Bacillati</taxon>
        <taxon>Bacillota</taxon>
        <taxon>Bacilli</taxon>
        <taxon>Bacillales</taxon>
        <taxon>Bacillaceae</taxon>
        <taxon>Neobacillus</taxon>
    </lineage>
</organism>
<dbReference type="PANTHER" id="PTHR30435">
    <property type="entry name" value="FLAGELLAR PROTEIN"/>
    <property type="match status" value="1"/>
</dbReference>
<dbReference type="SUPFAM" id="SSF117143">
    <property type="entry name" value="Flagellar hook protein flgE"/>
    <property type="match status" value="1"/>
</dbReference>
<dbReference type="Proteomes" id="UP000679749">
    <property type="component" value="Unassembled WGS sequence"/>
</dbReference>
<gene>
    <name evidence="6" type="ORF">KHA99_11250</name>
</gene>
<dbReference type="InterPro" id="IPR019776">
    <property type="entry name" value="Flagellar_basal_body_rod_CS"/>
</dbReference>
<keyword evidence="6" id="KW-0282">Flagellum</keyword>
<protein>
    <submittedName>
        <fullName evidence="6">Flagellar hook-basal body protein</fullName>
    </submittedName>
</protein>
<dbReference type="GO" id="GO:0009425">
    <property type="term" value="C:bacterial-type flagellum basal body"/>
    <property type="evidence" value="ECO:0007669"/>
    <property type="project" value="UniProtKB-SubCell"/>
</dbReference>
<evidence type="ECO:0000256" key="2">
    <source>
        <dbReference type="RuleBase" id="RU362116"/>
    </source>
</evidence>
<evidence type="ECO:0000256" key="1">
    <source>
        <dbReference type="ARBA" id="ARBA00009677"/>
    </source>
</evidence>